<dbReference type="Proteomes" id="UP000013909">
    <property type="component" value="Unassembled WGS sequence"/>
</dbReference>
<sequence length="707" mass="77055">MCFLAAVGRQNAFCQGDIPVGTWRPHGNYTQPLQLSGAGKTVFTLGENSLFFISEASPTPTPLGYQDGLYGQAKSRMAYHSPTRTLVLAYEDGTLEMIDETRVRRINDLKNNALIIGKRIKQIVLFGDTAWLAAEFGIAALSLSDGFVKRSFLNIGANGSALSITGLAITDRGIYALSEQGLQFGDHHANLNDFNHWRRLTLSASTGFKEIHALGETLYLVGNDQQIYQWKNEKLEWVAGTFGVANAKTMDGRLIFQMENQFYEINGLGNIQPIPFSTTLPWIDFHLADESMYLAVPGIGLWRLPDSVSLTPNGIGSISPTFYSAGDNLYAFDRWERVLDHFNQGKWQTYQTPEGITSVAQAQGVLYLGAQNGLFRFVGNEFEEVNLSPLPPNSGVQAMASDSQGNLYLVAEGATPQLGLLEGSGAFRILGISGMGRVEKIVVDGSGNSWLMELPRGGARNLRVVNPSSGLDRTIGNTLGQGGLPSNTVQDIFLDSEQNLWIATTQGLGYFFNTRLLTQTASLNALLPIFQNRQVLANTSVTQLIVAPDRSVWAGTASQGLWQFSEGFEGVLHHFTPANSPLPSQSVHSLSLNKRTGELFISTDRGALSFRASSVQASEKLENLKIYPNPVHAGFSGVLSIEGLTDFAALKISHSSGRVVYTTRVAGGKITWDMRTDEGKRLSPGVYIVYVLDEGGNERAAGKFLIM</sequence>
<dbReference type="Gene3D" id="2.130.10.10">
    <property type="entry name" value="YVTN repeat-like/Quinoprotein amine dehydrogenase"/>
    <property type="match status" value="2"/>
</dbReference>
<evidence type="ECO:0000313" key="3">
    <source>
        <dbReference type="Proteomes" id="UP000013909"/>
    </source>
</evidence>
<dbReference type="STRING" id="1232681.ADIS_4469"/>
<dbReference type="Pfam" id="PF21544">
    <property type="entry name" value="PorZ_N_b_propeller"/>
    <property type="match status" value="1"/>
</dbReference>
<dbReference type="InterPro" id="IPR011110">
    <property type="entry name" value="Reg_prop"/>
</dbReference>
<feature type="domain" description="PorZ N-terminal beta-propeller" evidence="1">
    <location>
        <begin position="42"/>
        <end position="198"/>
    </location>
</feature>
<dbReference type="InterPro" id="IPR048954">
    <property type="entry name" value="PorZ_N"/>
</dbReference>
<evidence type="ECO:0000259" key="1">
    <source>
        <dbReference type="Pfam" id="PF21544"/>
    </source>
</evidence>
<gene>
    <name evidence="2" type="ORF">ADIS_4469</name>
</gene>
<comment type="caution">
    <text evidence="2">The sequence shown here is derived from an EMBL/GenBank/DDBJ whole genome shotgun (WGS) entry which is preliminary data.</text>
</comment>
<dbReference type="AlphaFoldDB" id="R7ZLK9"/>
<keyword evidence="3" id="KW-1185">Reference proteome</keyword>
<protein>
    <recommendedName>
        <fullName evidence="1">PorZ N-terminal beta-propeller domain-containing protein</fullName>
    </recommendedName>
</protein>
<dbReference type="EMBL" id="AQHR01000112">
    <property type="protein sequence ID" value="EON74980.1"/>
    <property type="molecule type" value="Genomic_DNA"/>
</dbReference>
<reference evidence="2 3" key="1">
    <citation type="submission" date="2013-02" db="EMBL/GenBank/DDBJ databases">
        <title>A novel strain isolated from Lonar lake, Maharashtra, India.</title>
        <authorList>
            <person name="Singh A."/>
        </authorList>
    </citation>
    <scope>NUCLEOTIDE SEQUENCE [LARGE SCALE GENOMIC DNA]</scope>
    <source>
        <strain evidence="2 3">AK24</strain>
    </source>
</reference>
<evidence type="ECO:0000313" key="2">
    <source>
        <dbReference type="EMBL" id="EON74980.1"/>
    </source>
</evidence>
<proteinExistence type="predicted"/>
<accession>R7ZLK9</accession>
<name>R7ZLK9_9BACT</name>
<dbReference type="Pfam" id="PF07494">
    <property type="entry name" value="Reg_prop"/>
    <property type="match status" value="1"/>
</dbReference>
<dbReference type="SUPFAM" id="SSF101898">
    <property type="entry name" value="NHL repeat"/>
    <property type="match status" value="1"/>
</dbReference>
<dbReference type="InterPro" id="IPR015943">
    <property type="entry name" value="WD40/YVTN_repeat-like_dom_sf"/>
</dbReference>
<organism evidence="2 3">
    <name type="scientific">Lunatimonas lonarensis</name>
    <dbReference type="NCBI Taxonomy" id="1232681"/>
    <lineage>
        <taxon>Bacteria</taxon>
        <taxon>Pseudomonadati</taxon>
        <taxon>Bacteroidota</taxon>
        <taxon>Cytophagia</taxon>
        <taxon>Cytophagales</taxon>
        <taxon>Cyclobacteriaceae</taxon>
    </lineage>
</organism>
<dbReference type="SUPFAM" id="SSF63829">
    <property type="entry name" value="Calcium-dependent phosphotriesterase"/>
    <property type="match status" value="1"/>
</dbReference>